<keyword evidence="2" id="KW-0813">Transport</keyword>
<dbReference type="PANTHER" id="PTHR42953:SF1">
    <property type="entry name" value="METAL-BINDING PROTEIN HI_0362-RELATED"/>
    <property type="match status" value="1"/>
</dbReference>
<evidence type="ECO:0000313" key="6">
    <source>
        <dbReference type="EMBL" id="NVN42008.1"/>
    </source>
</evidence>
<dbReference type="SUPFAM" id="SSF53807">
    <property type="entry name" value="Helical backbone' metal receptor"/>
    <property type="match status" value="1"/>
</dbReference>
<dbReference type="InterPro" id="IPR006127">
    <property type="entry name" value="ZnuA-like"/>
</dbReference>
<dbReference type="Proteomes" id="UP000585665">
    <property type="component" value="Unassembled WGS sequence"/>
</dbReference>
<keyword evidence="3" id="KW-0479">Metal-binding</keyword>
<feature type="non-terminal residue" evidence="6">
    <location>
        <position position="168"/>
    </location>
</feature>
<dbReference type="Pfam" id="PF01297">
    <property type="entry name" value="ZnuA"/>
    <property type="match status" value="1"/>
</dbReference>
<keyword evidence="7" id="KW-1185">Reference proteome</keyword>
<dbReference type="AlphaFoldDB" id="A0A850PDC9"/>
<comment type="caution">
    <text evidence="6">The sequence shown here is derived from an EMBL/GenBank/DDBJ whole genome shotgun (WGS) entry which is preliminary data.</text>
</comment>
<evidence type="ECO:0000256" key="5">
    <source>
        <dbReference type="SAM" id="SignalP"/>
    </source>
</evidence>
<name>A0A850PDC9_9PROT</name>
<protein>
    <submittedName>
        <fullName evidence="6">Zinc ABC transporter substrate-binding protein</fullName>
    </submittedName>
</protein>
<feature type="chain" id="PRO_5032358632" evidence="5">
    <location>
        <begin position="23"/>
        <end position="168"/>
    </location>
</feature>
<evidence type="ECO:0000256" key="3">
    <source>
        <dbReference type="ARBA" id="ARBA00022723"/>
    </source>
</evidence>
<dbReference type="GO" id="GO:0030313">
    <property type="term" value="C:cell envelope"/>
    <property type="evidence" value="ECO:0007669"/>
    <property type="project" value="UniProtKB-SubCell"/>
</dbReference>
<dbReference type="EMBL" id="JABXXR010000240">
    <property type="protein sequence ID" value="NVN42008.1"/>
    <property type="molecule type" value="Genomic_DNA"/>
</dbReference>
<dbReference type="GO" id="GO:0046872">
    <property type="term" value="F:metal ion binding"/>
    <property type="evidence" value="ECO:0007669"/>
    <property type="project" value="UniProtKB-KW"/>
</dbReference>
<feature type="signal peptide" evidence="5">
    <location>
        <begin position="1"/>
        <end position="22"/>
    </location>
</feature>
<dbReference type="InterPro" id="IPR050492">
    <property type="entry name" value="Bact_metal-bind_prot9"/>
</dbReference>
<evidence type="ECO:0000256" key="1">
    <source>
        <dbReference type="ARBA" id="ARBA00004196"/>
    </source>
</evidence>
<proteinExistence type="predicted"/>
<evidence type="ECO:0000313" key="7">
    <source>
        <dbReference type="Proteomes" id="UP000585665"/>
    </source>
</evidence>
<organism evidence="6 7">
    <name type="scientific">Ameyamaea chiangmaiensis</name>
    <dbReference type="NCBI Taxonomy" id="442969"/>
    <lineage>
        <taxon>Bacteria</taxon>
        <taxon>Pseudomonadati</taxon>
        <taxon>Pseudomonadota</taxon>
        <taxon>Alphaproteobacteria</taxon>
        <taxon>Acetobacterales</taxon>
        <taxon>Acetobacteraceae</taxon>
        <taxon>Ameyamaea</taxon>
    </lineage>
</organism>
<accession>A0A850PDC9</accession>
<dbReference type="Gene3D" id="3.40.50.1980">
    <property type="entry name" value="Nitrogenase molybdenum iron protein domain"/>
    <property type="match status" value="1"/>
</dbReference>
<keyword evidence="4 5" id="KW-0732">Signal</keyword>
<gene>
    <name evidence="6" type="ORF">HUK82_15780</name>
</gene>
<reference evidence="6 7" key="1">
    <citation type="submission" date="2020-06" db="EMBL/GenBank/DDBJ databases">
        <title>Description of novel acetic acid bacteria.</title>
        <authorList>
            <person name="Sombolestani A."/>
        </authorList>
    </citation>
    <scope>NUCLEOTIDE SEQUENCE [LARGE SCALE GENOMIC DNA]</scope>
    <source>
        <strain evidence="6 7">LMG 27010</strain>
    </source>
</reference>
<evidence type="ECO:0000256" key="2">
    <source>
        <dbReference type="ARBA" id="ARBA00022448"/>
    </source>
</evidence>
<dbReference type="PANTHER" id="PTHR42953">
    <property type="entry name" value="HIGH-AFFINITY ZINC UPTAKE SYSTEM PROTEIN ZNUA-RELATED"/>
    <property type="match status" value="1"/>
</dbReference>
<dbReference type="RefSeq" id="WP_176614846.1">
    <property type="nucleotide sequence ID" value="NZ_JABXXR010000240.1"/>
</dbReference>
<comment type="subcellular location">
    <subcellularLocation>
        <location evidence="1">Cell envelope</location>
    </subcellularLocation>
</comment>
<sequence>MRRISLSLFAVAAALSTTPVRAATTSPLTVVAAERVWADIADQVGGPDVTTRAILATPTVDPHMFEASPATVRALSEAAIVIATGDGYDPWMASLVAALPPGDRSVIDVAALPASRPADPLDPHLWFDPDRARAFATRLARTLDDRLGPDPRRSRRLEAFLTDLDTLS</sequence>
<evidence type="ECO:0000256" key="4">
    <source>
        <dbReference type="ARBA" id="ARBA00022729"/>
    </source>
</evidence>
<dbReference type="GO" id="GO:0030001">
    <property type="term" value="P:metal ion transport"/>
    <property type="evidence" value="ECO:0007669"/>
    <property type="project" value="InterPro"/>
</dbReference>